<dbReference type="Proteomes" id="UP000327493">
    <property type="component" value="Chromosome 17"/>
</dbReference>
<gene>
    <name evidence="2" type="ORF">FQN60_015270</name>
</gene>
<dbReference type="EMBL" id="VOFY01000017">
    <property type="protein sequence ID" value="KAA8584062.1"/>
    <property type="molecule type" value="Genomic_DNA"/>
</dbReference>
<accession>A0A5J5CPW8</accession>
<evidence type="ECO:0000256" key="1">
    <source>
        <dbReference type="SAM" id="Phobius"/>
    </source>
</evidence>
<comment type="caution">
    <text evidence="2">The sequence shown here is derived from an EMBL/GenBank/DDBJ whole genome shotgun (WGS) entry which is preliminary data.</text>
</comment>
<keyword evidence="1" id="KW-0812">Transmembrane</keyword>
<protein>
    <submittedName>
        <fullName evidence="2">Uncharacterized protein</fullName>
    </submittedName>
</protein>
<keyword evidence="3" id="KW-1185">Reference proteome</keyword>
<evidence type="ECO:0000313" key="3">
    <source>
        <dbReference type="Proteomes" id="UP000327493"/>
    </source>
</evidence>
<evidence type="ECO:0000313" key="2">
    <source>
        <dbReference type="EMBL" id="KAA8584062.1"/>
    </source>
</evidence>
<name>A0A5J5CPW8_9PERO</name>
<proteinExistence type="predicted"/>
<organism evidence="2 3">
    <name type="scientific">Etheostoma spectabile</name>
    <name type="common">orangethroat darter</name>
    <dbReference type="NCBI Taxonomy" id="54343"/>
    <lineage>
        <taxon>Eukaryota</taxon>
        <taxon>Metazoa</taxon>
        <taxon>Chordata</taxon>
        <taxon>Craniata</taxon>
        <taxon>Vertebrata</taxon>
        <taxon>Euteleostomi</taxon>
        <taxon>Actinopterygii</taxon>
        <taxon>Neopterygii</taxon>
        <taxon>Teleostei</taxon>
        <taxon>Neoteleostei</taxon>
        <taxon>Acanthomorphata</taxon>
        <taxon>Eupercaria</taxon>
        <taxon>Perciformes</taxon>
        <taxon>Percoidei</taxon>
        <taxon>Percidae</taxon>
        <taxon>Etheostomatinae</taxon>
        <taxon>Etheostoma</taxon>
    </lineage>
</organism>
<keyword evidence="1" id="KW-0472">Membrane</keyword>
<keyword evidence="1" id="KW-1133">Transmembrane helix</keyword>
<reference evidence="2 3" key="1">
    <citation type="submission" date="2019-08" db="EMBL/GenBank/DDBJ databases">
        <title>A chromosome-level genome assembly, high-density linkage maps, and genome scans reveal the genomic architecture of hybrid incompatibilities underlying speciation via character displacement in darters (Percidae: Etheostominae).</title>
        <authorList>
            <person name="Moran R.L."/>
            <person name="Catchen J.M."/>
            <person name="Fuller R.C."/>
        </authorList>
    </citation>
    <scope>NUCLEOTIDE SEQUENCE [LARGE SCALE GENOMIC DNA]</scope>
    <source>
        <strain evidence="2">EspeVRDwgs_2016</strain>
        <tissue evidence="2">Muscle</tissue>
    </source>
</reference>
<dbReference type="AlphaFoldDB" id="A0A5J5CPW8"/>
<dbReference type="PROSITE" id="PS51257">
    <property type="entry name" value="PROKAR_LIPOPROTEIN"/>
    <property type="match status" value="1"/>
</dbReference>
<feature type="transmembrane region" description="Helical" evidence="1">
    <location>
        <begin position="15"/>
        <end position="34"/>
    </location>
</feature>
<sequence length="49" mass="5476">MAKSDGCDYFRRTSLFWIVSVTLGVAYFTVVGCLRYPCFGSSRCVEGVQ</sequence>